<dbReference type="EMBL" id="DF847354">
    <property type="protein sequence ID" value="GAT51765.1"/>
    <property type="molecule type" value="Genomic_DNA"/>
</dbReference>
<proteinExistence type="predicted"/>
<keyword evidence="2" id="KW-1185">Reference proteome</keyword>
<name>A0ABQ0LL46_MYCCL</name>
<evidence type="ECO:0008006" key="3">
    <source>
        <dbReference type="Google" id="ProtNLM"/>
    </source>
</evidence>
<accession>A0ABQ0LL46</accession>
<protein>
    <recommendedName>
        <fullName evidence="3">F-box domain-containing protein</fullName>
    </recommendedName>
</protein>
<dbReference type="Proteomes" id="UP000815677">
    <property type="component" value="Unassembled WGS sequence"/>
</dbReference>
<evidence type="ECO:0000313" key="2">
    <source>
        <dbReference type="Proteomes" id="UP000815677"/>
    </source>
</evidence>
<reference evidence="1" key="1">
    <citation type="submission" date="2014-09" db="EMBL/GenBank/DDBJ databases">
        <title>Genome sequence of the luminous mushroom Mycena chlorophos for searching fungal bioluminescence genes.</title>
        <authorList>
            <person name="Tanaka Y."/>
            <person name="Kasuga D."/>
            <person name="Oba Y."/>
            <person name="Hase S."/>
            <person name="Sato K."/>
            <person name="Oba Y."/>
            <person name="Sakakibara Y."/>
        </authorList>
    </citation>
    <scope>NUCLEOTIDE SEQUENCE</scope>
</reference>
<dbReference type="InterPro" id="IPR032675">
    <property type="entry name" value="LRR_dom_sf"/>
</dbReference>
<evidence type="ECO:0000313" key="1">
    <source>
        <dbReference type="EMBL" id="GAT51765.1"/>
    </source>
</evidence>
<sequence length="552" mass="60826">MSSSRRRLSRRSSSFPPTSATLRKRLVALDQRRAFLYAEMADIRTQLAEVAQSRAELVAQLAQLTYPVLTLPTELTSIIFEFYADMMNDAYSSFKGGPFVLGQVCRRWRDIALGSSKLWRNVRVETGACEGKEKLLDLWFQRADKTPLRVQLSTEDPSLYALVAGYAERFEAITCDLPPPNDCTLASIAGRVPKLRRLDLYLAEIHTPLTVFADAPALRELNVHFAPFGSLEQLVLPWTDLTSASFDKEVPNLLHIVSRMPNLETLKLPAAKYILPPKAIELPNLTTLHCSTRNSQLAGPFNLKFLSHLQCPAIEVLEVHFRSTKHVPALRNFIQSTPLNALRDVTLSQLSGYDVVQLLSAPAATAVERLVVYEMSDQSAFFYALAGVGSAEPGPPLLPALETLIVESPPLELTNSAILAMLDARCNDSALLNVNHNNTGSGPIKALTPDPDPEDDCEVSEVAPNPSPVKHPRPALLREFELKPGLVLPYRDEVLPQAVFAHHVQSVIGPRGCRVDVLAPRLARIESDVGAGTQTEPTLYSLAEQDDGDLSY</sequence>
<gene>
    <name evidence="1" type="ORF">MCHLO_08878</name>
</gene>
<organism evidence="1 2">
    <name type="scientific">Mycena chlorophos</name>
    <name type="common">Agaric fungus</name>
    <name type="synonym">Agaricus chlorophos</name>
    <dbReference type="NCBI Taxonomy" id="658473"/>
    <lineage>
        <taxon>Eukaryota</taxon>
        <taxon>Fungi</taxon>
        <taxon>Dikarya</taxon>
        <taxon>Basidiomycota</taxon>
        <taxon>Agaricomycotina</taxon>
        <taxon>Agaricomycetes</taxon>
        <taxon>Agaricomycetidae</taxon>
        <taxon>Agaricales</taxon>
        <taxon>Marasmiineae</taxon>
        <taxon>Mycenaceae</taxon>
        <taxon>Mycena</taxon>
    </lineage>
</organism>
<dbReference type="Gene3D" id="3.80.10.10">
    <property type="entry name" value="Ribonuclease Inhibitor"/>
    <property type="match status" value="1"/>
</dbReference>
<dbReference type="SUPFAM" id="SSF52047">
    <property type="entry name" value="RNI-like"/>
    <property type="match status" value="1"/>
</dbReference>